<dbReference type="OrthoDB" id="9769739at2"/>
<dbReference type="AlphaFoldDB" id="A0A3A8J7X0"/>
<evidence type="ECO:0000256" key="2">
    <source>
        <dbReference type="ARBA" id="ARBA00022692"/>
    </source>
</evidence>
<dbReference type="InterPro" id="IPR011547">
    <property type="entry name" value="SLC26A/SulP_dom"/>
</dbReference>
<evidence type="ECO:0000256" key="4">
    <source>
        <dbReference type="ARBA" id="ARBA00023136"/>
    </source>
</evidence>
<organism evidence="7 8">
    <name type="scientific">Corallococcus terminator</name>
    <dbReference type="NCBI Taxonomy" id="2316733"/>
    <lineage>
        <taxon>Bacteria</taxon>
        <taxon>Pseudomonadati</taxon>
        <taxon>Myxococcota</taxon>
        <taxon>Myxococcia</taxon>
        <taxon>Myxococcales</taxon>
        <taxon>Cystobacterineae</taxon>
        <taxon>Myxococcaceae</taxon>
        <taxon>Corallococcus</taxon>
    </lineage>
</organism>
<dbReference type="GO" id="GO:0055085">
    <property type="term" value="P:transmembrane transport"/>
    <property type="evidence" value="ECO:0007669"/>
    <property type="project" value="InterPro"/>
</dbReference>
<dbReference type="Proteomes" id="UP000268094">
    <property type="component" value="Unassembled WGS sequence"/>
</dbReference>
<evidence type="ECO:0000313" key="7">
    <source>
        <dbReference type="EMBL" id="RKG91749.1"/>
    </source>
</evidence>
<keyword evidence="3 5" id="KW-1133">Transmembrane helix</keyword>
<gene>
    <name evidence="7" type="ORF">D7V88_08705</name>
</gene>
<name>A0A3A8J7X0_9BACT</name>
<dbReference type="GO" id="GO:0016020">
    <property type="term" value="C:membrane"/>
    <property type="evidence" value="ECO:0007669"/>
    <property type="project" value="UniProtKB-SubCell"/>
</dbReference>
<keyword evidence="2 5" id="KW-0812">Transmembrane</keyword>
<dbReference type="RefSeq" id="WP_120540148.1">
    <property type="nucleotide sequence ID" value="NZ_RAVZ01000040.1"/>
</dbReference>
<dbReference type="InterPro" id="IPR036513">
    <property type="entry name" value="STAS_dom_sf"/>
</dbReference>
<feature type="transmembrane region" description="Helical" evidence="5">
    <location>
        <begin position="372"/>
        <end position="404"/>
    </location>
</feature>
<feature type="transmembrane region" description="Helical" evidence="5">
    <location>
        <begin position="238"/>
        <end position="261"/>
    </location>
</feature>
<feature type="transmembrane region" description="Helical" evidence="5">
    <location>
        <begin position="22"/>
        <end position="42"/>
    </location>
</feature>
<feature type="transmembrane region" description="Helical" evidence="5">
    <location>
        <begin position="123"/>
        <end position="147"/>
    </location>
</feature>
<dbReference type="InterPro" id="IPR001902">
    <property type="entry name" value="SLC26A/SulP_fam"/>
</dbReference>
<feature type="transmembrane region" description="Helical" evidence="5">
    <location>
        <begin position="91"/>
        <end position="111"/>
    </location>
</feature>
<evidence type="ECO:0000313" key="8">
    <source>
        <dbReference type="Proteomes" id="UP000268094"/>
    </source>
</evidence>
<accession>A0A3A8J7X0</accession>
<protein>
    <submittedName>
        <fullName evidence="7">SulP family inorganic anion transporter</fullName>
    </submittedName>
</protein>
<feature type="transmembrane region" description="Helical" evidence="5">
    <location>
        <begin position="200"/>
        <end position="218"/>
    </location>
</feature>
<feature type="transmembrane region" description="Helical" evidence="5">
    <location>
        <begin position="167"/>
        <end position="188"/>
    </location>
</feature>
<reference evidence="8" key="1">
    <citation type="submission" date="2018-09" db="EMBL/GenBank/DDBJ databases">
        <authorList>
            <person name="Livingstone P.G."/>
            <person name="Whitworth D.E."/>
        </authorList>
    </citation>
    <scope>NUCLEOTIDE SEQUENCE [LARGE SCALE GENOMIC DNA]</scope>
    <source>
        <strain evidence="8">CA054A</strain>
    </source>
</reference>
<evidence type="ECO:0000256" key="3">
    <source>
        <dbReference type="ARBA" id="ARBA00022989"/>
    </source>
</evidence>
<keyword evidence="4 5" id="KW-0472">Membrane</keyword>
<evidence type="ECO:0000259" key="6">
    <source>
        <dbReference type="Pfam" id="PF00916"/>
    </source>
</evidence>
<proteinExistence type="predicted"/>
<comment type="subcellular location">
    <subcellularLocation>
        <location evidence="1">Membrane</location>
        <topology evidence="1">Multi-pass membrane protein</topology>
    </subcellularLocation>
</comment>
<sequence>MTSGGKAAEARPSLKEILASDLPASLVVFLVALPLCMGIALASGAPIMAGLIAGVVGGVVVGLMGGVPLLVSGPAAGLAVMVFGFIQELGFAVTCAAIAVAGLVQVALGVLKVARSALAISPAVIHGMLAGIGILIVLGQVHIVLGGSPQSNAWNNLRELPGQIADLHGPATLLGLLTLGILIAWQFLPNGRLKKVPGPLVAVVGGSAVAAVLNANVARVQLAADALSAIKLPSLPEGAAWGAFFVAVLSLALVASAESLLSAVATDKLHTGARANLDRELLAQGVANTLSGLVGGLPITGVIVRSAANINAGAKTRWSAVLHAVWMLAFITLLGSLAAFVPLTVLAGLLVHVGLKLVNLAHIRELRHRGELPVYLITVAGVVGINLLAGIGLGLGAAILRLLWQLGQVRVESHATNGVHQVCISGALTFVGVPKLSAALAKVPSGSKVEVDVAVNMLDHSGFEALESWADTHRKTGGTVTMEPLEDVWSRRGARAALAAGPAAVLPPSSSAHHVSSLAPGGAQ</sequence>
<evidence type="ECO:0000256" key="5">
    <source>
        <dbReference type="SAM" id="Phobius"/>
    </source>
</evidence>
<feature type="transmembrane region" description="Helical" evidence="5">
    <location>
        <begin position="49"/>
        <end position="71"/>
    </location>
</feature>
<feature type="domain" description="SLC26A/SulP transporter" evidence="6">
    <location>
        <begin position="18"/>
        <end position="369"/>
    </location>
</feature>
<dbReference type="EMBL" id="RAVZ01000040">
    <property type="protein sequence ID" value="RKG91749.1"/>
    <property type="molecule type" value="Genomic_DNA"/>
</dbReference>
<feature type="transmembrane region" description="Helical" evidence="5">
    <location>
        <begin position="324"/>
        <end position="351"/>
    </location>
</feature>
<dbReference type="PANTHER" id="PTHR11814">
    <property type="entry name" value="SULFATE TRANSPORTER"/>
    <property type="match status" value="1"/>
</dbReference>
<dbReference type="SUPFAM" id="SSF52091">
    <property type="entry name" value="SpoIIaa-like"/>
    <property type="match status" value="1"/>
</dbReference>
<comment type="caution">
    <text evidence="7">The sequence shown here is derived from an EMBL/GenBank/DDBJ whole genome shotgun (WGS) entry which is preliminary data.</text>
</comment>
<dbReference type="Pfam" id="PF00916">
    <property type="entry name" value="Sulfate_transp"/>
    <property type="match status" value="1"/>
</dbReference>
<keyword evidence="8" id="KW-1185">Reference proteome</keyword>
<evidence type="ECO:0000256" key="1">
    <source>
        <dbReference type="ARBA" id="ARBA00004141"/>
    </source>
</evidence>
<feature type="transmembrane region" description="Helical" evidence="5">
    <location>
        <begin position="281"/>
        <end position="304"/>
    </location>
</feature>